<sequence length="371" mass="40943">MAATAAHSASFAFQSLDPPRSSYYKSSSSSSLPTSLLRASRRRPNNGFDPSDGGAGDDNSGPRKYSIDDSKSYGRARGFGGGDDNGGEGVQISDDPTSGMAGFFAAHGEWEPLFRGILLGNGDGVGGDDELSLRRTAATAAMAYPILLSSGRDDELLSPDLWGISTLERRNPWRLLPSKPTSESSLRALSSFLDEWQRSLLDIPLDALITGENDRHFLEEGRRTIAVTRFHVLDDYHRDEDDSEDYVGGTNDAARAPAVDDNNREKQRSCDWETELFRTCWSELAHLTYKDECNTGSLVLVPDLDIIVSTADGIRKGRSGLDVVRDFVERDLIRPMRWLGRDSDWEIVAMERGGVAVRMLYKLGDIPELER</sequence>
<name>A0ABD3SDK5_9STRA</name>
<dbReference type="EMBL" id="JALLPB020000060">
    <property type="protein sequence ID" value="KAL3822617.1"/>
    <property type="molecule type" value="Genomic_DNA"/>
</dbReference>
<evidence type="ECO:0000313" key="2">
    <source>
        <dbReference type="EMBL" id="KAL3822617.1"/>
    </source>
</evidence>
<reference evidence="2 3" key="1">
    <citation type="submission" date="2024-10" db="EMBL/GenBank/DDBJ databases">
        <title>Updated reference genomes for cyclostephanoid diatoms.</title>
        <authorList>
            <person name="Roberts W.R."/>
            <person name="Alverson A.J."/>
        </authorList>
    </citation>
    <scope>NUCLEOTIDE SEQUENCE [LARGE SCALE GENOMIC DNA]</scope>
    <source>
        <strain evidence="2 3">AJA228-03</strain>
    </source>
</reference>
<evidence type="ECO:0000256" key="1">
    <source>
        <dbReference type="SAM" id="MobiDB-lite"/>
    </source>
</evidence>
<feature type="region of interest" description="Disordered" evidence="1">
    <location>
        <begin position="241"/>
        <end position="265"/>
    </location>
</feature>
<accession>A0ABD3SDK5</accession>
<dbReference type="AlphaFoldDB" id="A0ABD3SDK5"/>
<dbReference type="Proteomes" id="UP001530377">
    <property type="component" value="Unassembled WGS sequence"/>
</dbReference>
<evidence type="ECO:0000313" key="3">
    <source>
        <dbReference type="Proteomes" id="UP001530377"/>
    </source>
</evidence>
<proteinExistence type="predicted"/>
<comment type="caution">
    <text evidence="2">The sequence shown here is derived from an EMBL/GenBank/DDBJ whole genome shotgun (WGS) entry which is preliminary data.</text>
</comment>
<gene>
    <name evidence="2" type="ORF">ACHAXA_006402</name>
</gene>
<organism evidence="2 3">
    <name type="scientific">Cyclostephanos tholiformis</name>
    <dbReference type="NCBI Taxonomy" id="382380"/>
    <lineage>
        <taxon>Eukaryota</taxon>
        <taxon>Sar</taxon>
        <taxon>Stramenopiles</taxon>
        <taxon>Ochrophyta</taxon>
        <taxon>Bacillariophyta</taxon>
        <taxon>Coscinodiscophyceae</taxon>
        <taxon>Thalassiosirophycidae</taxon>
        <taxon>Stephanodiscales</taxon>
        <taxon>Stephanodiscaceae</taxon>
        <taxon>Cyclostephanos</taxon>
    </lineage>
</organism>
<feature type="compositionally biased region" description="Low complexity" evidence="1">
    <location>
        <begin position="1"/>
        <end position="38"/>
    </location>
</feature>
<keyword evidence="3" id="KW-1185">Reference proteome</keyword>
<feature type="compositionally biased region" description="Gly residues" evidence="1">
    <location>
        <begin position="77"/>
        <end position="89"/>
    </location>
</feature>
<feature type="region of interest" description="Disordered" evidence="1">
    <location>
        <begin position="1"/>
        <end position="96"/>
    </location>
</feature>
<protein>
    <submittedName>
        <fullName evidence="2">Uncharacterized protein</fullName>
    </submittedName>
</protein>